<dbReference type="PANTHER" id="PTHR43434:SF1">
    <property type="entry name" value="PHOSPHOGLYCOLATE PHOSPHATASE"/>
    <property type="match status" value="1"/>
</dbReference>
<dbReference type="RefSeq" id="WP_344385482.1">
    <property type="nucleotide sequence ID" value="NZ_BAAATA010000040.1"/>
</dbReference>
<proteinExistence type="predicted"/>
<feature type="compositionally biased region" description="Polar residues" evidence="1">
    <location>
        <begin position="248"/>
        <end position="257"/>
    </location>
</feature>
<reference evidence="3" key="1">
    <citation type="journal article" date="2019" name="Int. J. Syst. Evol. Microbiol.">
        <title>The Global Catalogue of Microorganisms (GCM) 10K type strain sequencing project: providing services to taxonomists for standard genome sequencing and annotation.</title>
        <authorList>
            <consortium name="The Broad Institute Genomics Platform"/>
            <consortium name="The Broad Institute Genome Sequencing Center for Infectious Disease"/>
            <person name="Wu L."/>
            <person name="Ma J."/>
        </authorList>
    </citation>
    <scope>NUCLEOTIDE SEQUENCE [LARGE SCALE GENOMIC DNA]</scope>
    <source>
        <strain evidence="3">JCM 6307</strain>
    </source>
</reference>
<dbReference type="Gene3D" id="3.40.50.1000">
    <property type="entry name" value="HAD superfamily/HAD-like"/>
    <property type="match status" value="1"/>
</dbReference>
<evidence type="ECO:0000256" key="1">
    <source>
        <dbReference type="SAM" id="MobiDB-lite"/>
    </source>
</evidence>
<dbReference type="GO" id="GO:0016787">
    <property type="term" value="F:hydrolase activity"/>
    <property type="evidence" value="ECO:0007669"/>
    <property type="project" value="UniProtKB-KW"/>
</dbReference>
<gene>
    <name evidence="2" type="ORF">GCM10010406_48930</name>
</gene>
<dbReference type="PANTHER" id="PTHR43434">
    <property type="entry name" value="PHOSPHOGLYCOLATE PHOSPHATASE"/>
    <property type="match status" value="1"/>
</dbReference>
<dbReference type="InterPro" id="IPR023214">
    <property type="entry name" value="HAD_sf"/>
</dbReference>
<name>A0ABP6A258_9ACTN</name>
<dbReference type="NCBIfam" id="TIGR01549">
    <property type="entry name" value="HAD-SF-IA-v1"/>
    <property type="match status" value="1"/>
</dbReference>
<dbReference type="SFLD" id="SFLDG01129">
    <property type="entry name" value="C1.5:_HAD__Beta-PGM__Phosphata"/>
    <property type="match status" value="1"/>
</dbReference>
<dbReference type="SUPFAM" id="SSF56784">
    <property type="entry name" value="HAD-like"/>
    <property type="match status" value="1"/>
</dbReference>
<dbReference type="PRINTS" id="PR00413">
    <property type="entry name" value="HADHALOGNASE"/>
</dbReference>
<evidence type="ECO:0000313" key="3">
    <source>
        <dbReference type="Proteomes" id="UP001501358"/>
    </source>
</evidence>
<dbReference type="InterPro" id="IPR006439">
    <property type="entry name" value="HAD-SF_hydro_IA"/>
</dbReference>
<dbReference type="NCBIfam" id="TIGR01509">
    <property type="entry name" value="HAD-SF-IA-v3"/>
    <property type="match status" value="1"/>
</dbReference>
<dbReference type="Pfam" id="PF13419">
    <property type="entry name" value="HAD_2"/>
    <property type="match status" value="1"/>
</dbReference>
<keyword evidence="2" id="KW-0378">Hydrolase</keyword>
<feature type="region of interest" description="Disordered" evidence="1">
    <location>
        <begin position="219"/>
        <end position="257"/>
    </location>
</feature>
<dbReference type="InterPro" id="IPR050155">
    <property type="entry name" value="HAD-like_hydrolase_sf"/>
</dbReference>
<sequence>MSPAVLFDMDGTLVDTPGAIVTTLCTVLEELGAPRPDALEVRATVGRPLVPSFASLLRLDEGDPTVLRAAERFRALFRDTVVPDAPRLVLPGVVTLLRELRSDGHPLAVVTSKVRAGAEEMLESAGLASCFDAVVCHGMAERGKPHPDLALLAADLLRRPAAECVVVGDAVDDMRMARSAGMTAIGVSYGVADTRALFEAGAHRVEHSAPAVGRALSELTLSGSAPSGPAPDRAPASRNGEEPPYPATPSTEVVIST</sequence>
<comment type="caution">
    <text evidence="2">The sequence shown here is derived from an EMBL/GenBank/DDBJ whole genome shotgun (WGS) entry which is preliminary data.</text>
</comment>
<dbReference type="InterPro" id="IPR023198">
    <property type="entry name" value="PGP-like_dom2"/>
</dbReference>
<dbReference type="InterPro" id="IPR036412">
    <property type="entry name" value="HAD-like_sf"/>
</dbReference>
<dbReference type="Proteomes" id="UP001501358">
    <property type="component" value="Unassembled WGS sequence"/>
</dbReference>
<dbReference type="SFLD" id="SFLDG01135">
    <property type="entry name" value="C1.5.6:_HAD__Beta-PGM__Phospha"/>
    <property type="match status" value="1"/>
</dbReference>
<accession>A0ABP6A258</accession>
<dbReference type="InterPro" id="IPR041492">
    <property type="entry name" value="HAD_2"/>
</dbReference>
<keyword evidence="3" id="KW-1185">Reference proteome</keyword>
<dbReference type="EMBL" id="BAAATA010000040">
    <property type="protein sequence ID" value="GAA2506526.1"/>
    <property type="molecule type" value="Genomic_DNA"/>
</dbReference>
<evidence type="ECO:0000313" key="2">
    <source>
        <dbReference type="EMBL" id="GAA2506526.1"/>
    </source>
</evidence>
<dbReference type="SFLD" id="SFLDS00003">
    <property type="entry name" value="Haloacid_Dehalogenase"/>
    <property type="match status" value="1"/>
</dbReference>
<organism evidence="2 3">
    <name type="scientific">Streptomyces thermolineatus</name>
    <dbReference type="NCBI Taxonomy" id="44033"/>
    <lineage>
        <taxon>Bacteria</taxon>
        <taxon>Bacillati</taxon>
        <taxon>Actinomycetota</taxon>
        <taxon>Actinomycetes</taxon>
        <taxon>Kitasatosporales</taxon>
        <taxon>Streptomycetaceae</taxon>
        <taxon>Streptomyces</taxon>
    </lineage>
</organism>
<protein>
    <submittedName>
        <fullName evidence="2">HAD family hydrolase</fullName>
    </submittedName>
</protein>
<dbReference type="Gene3D" id="1.10.150.240">
    <property type="entry name" value="Putative phosphatase, domain 2"/>
    <property type="match status" value="1"/>
</dbReference>